<organism evidence="1 2">
    <name type="scientific">Leptolyngbya boryana NIES-2135</name>
    <dbReference type="NCBI Taxonomy" id="1973484"/>
    <lineage>
        <taxon>Bacteria</taxon>
        <taxon>Bacillati</taxon>
        <taxon>Cyanobacteriota</taxon>
        <taxon>Cyanophyceae</taxon>
        <taxon>Leptolyngbyales</taxon>
        <taxon>Leptolyngbyaceae</taxon>
        <taxon>Leptolyngbya group</taxon>
        <taxon>Leptolyngbya</taxon>
    </lineage>
</organism>
<dbReference type="EMBL" id="AP018203">
    <property type="protein sequence ID" value="BAY55103.1"/>
    <property type="molecule type" value="Genomic_DNA"/>
</dbReference>
<evidence type="ECO:0000313" key="1">
    <source>
        <dbReference type="EMBL" id="BAY55103.1"/>
    </source>
</evidence>
<gene>
    <name evidence="1" type="ORF">NIES2135_19240</name>
</gene>
<evidence type="ECO:0000313" key="2">
    <source>
        <dbReference type="Proteomes" id="UP000217895"/>
    </source>
</evidence>
<accession>A0A1Z4JEM1</accession>
<name>A0A1Z4JEM1_LEPBY</name>
<keyword evidence="2" id="KW-1185">Reference proteome</keyword>
<sequence>MFSTSLEAGREELDISRILFSSYQRYREGSYLSGIEVTFNLKRFTIVRRHVRKQFAETGKNPTFVSSDLAPNRGLPSQYLSILLVRSYRTFAPLPTELAVSFCGTILTLTRTGRYPASLGFGESGLSSDLEKLNPQPPR</sequence>
<protein>
    <submittedName>
        <fullName evidence="1">Uncharacterized protein</fullName>
    </submittedName>
</protein>
<dbReference type="Proteomes" id="UP000217895">
    <property type="component" value="Chromosome"/>
</dbReference>
<proteinExistence type="predicted"/>
<reference evidence="1 2" key="1">
    <citation type="submission" date="2017-06" db="EMBL/GenBank/DDBJ databases">
        <title>Genome sequencing of cyanobaciteial culture collection at National Institute for Environmental Studies (NIES).</title>
        <authorList>
            <person name="Hirose Y."/>
            <person name="Shimura Y."/>
            <person name="Fujisawa T."/>
            <person name="Nakamura Y."/>
            <person name="Kawachi M."/>
        </authorList>
    </citation>
    <scope>NUCLEOTIDE SEQUENCE [LARGE SCALE GENOMIC DNA]</scope>
    <source>
        <strain evidence="1 2">NIES-2135</strain>
    </source>
</reference>
<dbReference type="AlphaFoldDB" id="A0A1Z4JEM1"/>